<feature type="transmembrane region" description="Helical" evidence="5">
    <location>
        <begin position="185"/>
        <end position="210"/>
    </location>
</feature>
<dbReference type="InterPro" id="IPR000344">
    <property type="entry name" value="7TM_GPCR_serpentine_rcpt_Sra"/>
</dbReference>
<sequence>MLNDTETTLYARTSLLYRANAMFQISICVLTILVSIQAFNLLYLRSVFHKSTRQLLFMSILYADFHAISYGFLQSWSLYRSLVHSTDLSHITFTGYECFAVTWTVGAAKMLMIFIQGALTIERIIDRIYTMVASSKHFQYQGYILNVLVVIFAFMMNTYSYSEGPTTTYKLQSCFMQRDIPLDRVLYALGFYFVLSLFCLIANILIISSFRRAKPKSFNLKVRFNIQEVKNSSLAVSIISAAQFVAMFIYVCSSYVLIFARFGISVEYFHNIILCVYTIPYAGQFLPVSVILCVQWISNHRKIKIFQMTNVNKKETMDARMAQLRNSWDAQAPPIKLDF</sequence>
<feature type="transmembrane region" description="Helical" evidence="5">
    <location>
        <begin position="21"/>
        <end position="43"/>
    </location>
</feature>
<organism evidence="6 7">
    <name type="scientific">Caenorhabditis briggsae</name>
    <dbReference type="NCBI Taxonomy" id="6238"/>
    <lineage>
        <taxon>Eukaryota</taxon>
        <taxon>Metazoa</taxon>
        <taxon>Ecdysozoa</taxon>
        <taxon>Nematoda</taxon>
        <taxon>Chromadorea</taxon>
        <taxon>Rhabditida</taxon>
        <taxon>Rhabditina</taxon>
        <taxon>Rhabditomorpha</taxon>
        <taxon>Rhabditoidea</taxon>
        <taxon>Rhabditidae</taxon>
        <taxon>Peloderinae</taxon>
        <taxon>Caenorhabditis</taxon>
    </lineage>
</organism>
<name>A0AAE9DGV7_CAEBR</name>
<evidence type="ECO:0000256" key="1">
    <source>
        <dbReference type="ARBA" id="ARBA00004141"/>
    </source>
</evidence>
<dbReference type="Pfam" id="PF02117">
    <property type="entry name" value="7TM_GPCR_Sra"/>
    <property type="match status" value="1"/>
</dbReference>
<keyword evidence="3 5" id="KW-1133">Transmembrane helix</keyword>
<gene>
    <name evidence="6" type="ORF">L3Y34_017121</name>
</gene>
<keyword evidence="2 5" id="KW-0812">Transmembrane</keyword>
<evidence type="ECO:0000256" key="4">
    <source>
        <dbReference type="ARBA" id="ARBA00023136"/>
    </source>
</evidence>
<reference evidence="6 7" key="1">
    <citation type="submission" date="2022-05" db="EMBL/GenBank/DDBJ databases">
        <title>Chromosome-level reference genomes for two strains of Caenorhabditis briggsae: an improved platform for comparative genomics.</title>
        <authorList>
            <person name="Stevens L."/>
            <person name="Andersen E.C."/>
        </authorList>
    </citation>
    <scope>NUCLEOTIDE SEQUENCE [LARGE SCALE GENOMIC DNA]</scope>
    <source>
        <strain evidence="6">QX1410_ONT</strain>
        <tissue evidence="6">Whole-organism</tissue>
    </source>
</reference>
<accession>A0AAE9DGV7</accession>
<evidence type="ECO:0000256" key="5">
    <source>
        <dbReference type="SAM" id="Phobius"/>
    </source>
</evidence>
<dbReference type="Proteomes" id="UP000827892">
    <property type="component" value="Chromosome II"/>
</dbReference>
<comment type="subcellular location">
    <subcellularLocation>
        <location evidence="1">Membrane</location>
        <topology evidence="1">Multi-pass membrane protein</topology>
    </subcellularLocation>
</comment>
<dbReference type="KEGG" id="cbr:CBG_13478"/>
<protein>
    <submittedName>
        <fullName evidence="6">Uncharacterized protein</fullName>
    </submittedName>
</protein>
<dbReference type="PANTHER" id="PTHR31357:SF7">
    <property type="entry name" value="G_PROTEIN_RECEP_F1_2 DOMAIN-CONTAINING PROTEIN-RELATED"/>
    <property type="match status" value="1"/>
</dbReference>
<dbReference type="GO" id="GO:0007606">
    <property type="term" value="P:sensory perception of chemical stimulus"/>
    <property type="evidence" value="ECO:0007669"/>
    <property type="project" value="InterPro"/>
</dbReference>
<dbReference type="InterPro" id="IPR051080">
    <property type="entry name" value="Nematode_rcpt-like_serp_alpha"/>
</dbReference>
<evidence type="ECO:0000313" key="6">
    <source>
        <dbReference type="EMBL" id="ULU04103.1"/>
    </source>
</evidence>
<feature type="transmembrane region" description="Helical" evidence="5">
    <location>
        <begin position="99"/>
        <end position="121"/>
    </location>
</feature>
<dbReference type="EMBL" id="CP090892">
    <property type="protein sequence ID" value="ULU04103.1"/>
    <property type="molecule type" value="Genomic_DNA"/>
</dbReference>
<feature type="transmembrane region" description="Helical" evidence="5">
    <location>
        <begin position="55"/>
        <end position="79"/>
    </location>
</feature>
<evidence type="ECO:0000256" key="3">
    <source>
        <dbReference type="ARBA" id="ARBA00022989"/>
    </source>
</evidence>
<dbReference type="GO" id="GO:0016020">
    <property type="term" value="C:membrane"/>
    <property type="evidence" value="ECO:0007669"/>
    <property type="project" value="UniProtKB-SubCell"/>
</dbReference>
<dbReference type="PANTHER" id="PTHR31357">
    <property type="entry name" value="SERPENTINE RECEPTOR CLASS ALPHA-10"/>
    <property type="match status" value="1"/>
</dbReference>
<dbReference type="GO" id="GO:0004930">
    <property type="term" value="F:G protein-coupled receptor activity"/>
    <property type="evidence" value="ECO:0007669"/>
    <property type="project" value="InterPro"/>
</dbReference>
<evidence type="ECO:0000256" key="2">
    <source>
        <dbReference type="ARBA" id="ARBA00022692"/>
    </source>
</evidence>
<evidence type="ECO:0000313" key="7">
    <source>
        <dbReference type="Proteomes" id="UP000827892"/>
    </source>
</evidence>
<proteinExistence type="predicted"/>
<feature type="transmembrane region" description="Helical" evidence="5">
    <location>
        <begin position="142"/>
        <end position="161"/>
    </location>
</feature>
<feature type="transmembrane region" description="Helical" evidence="5">
    <location>
        <begin position="268"/>
        <end position="294"/>
    </location>
</feature>
<dbReference type="AlphaFoldDB" id="A0AAE9DGV7"/>
<feature type="transmembrane region" description="Helical" evidence="5">
    <location>
        <begin position="231"/>
        <end position="256"/>
    </location>
</feature>
<dbReference type="OMA" id="RFNIQEV"/>
<dbReference type="PRINTS" id="PR00697">
    <property type="entry name" value="TMPROTEINSRA"/>
</dbReference>
<keyword evidence="4 5" id="KW-0472">Membrane</keyword>